<evidence type="ECO:0000256" key="2">
    <source>
        <dbReference type="ARBA" id="ARBA00023015"/>
    </source>
</evidence>
<evidence type="ECO:0000313" key="8">
    <source>
        <dbReference type="EMBL" id="KAJ8486171.1"/>
    </source>
</evidence>
<dbReference type="InterPro" id="IPR044759">
    <property type="entry name" value="bZIP_RF2"/>
</dbReference>
<dbReference type="EMBL" id="JAQQAF010000005">
    <property type="protein sequence ID" value="KAJ8486171.1"/>
    <property type="molecule type" value="Genomic_DNA"/>
</dbReference>
<dbReference type="PROSITE" id="PS50217">
    <property type="entry name" value="BZIP"/>
    <property type="match status" value="1"/>
</dbReference>
<feature type="region of interest" description="Disordered" evidence="6">
    <location>
        <begin position="254"/>
        <end position="273"/>
    </location>
</feature>
<dbReference type="GO" id="GO:0005634">
    <property type="term" value="C:nucleus"/>
    <property type="evidence" value="ECO:0007669"/>
    <property type="project" value="UniProtKB-SubCell"/>
</dbReference>
<dbReference type="AlphaFoldDB" id="A0AAV8PJ97"/>
<keyword evidence="2" id="KW-0805">Transcription regulation</keyword>
<feature type="domain" description="BZIP" evidence="7">
    <location>
        <begin position="153"/>
        <end position="216"/>
    </location>
</feature>
<keyword evidence="4" id="KW-0539">Nucleus</keyword>
<reference evidence="8 9" key="1">
    <citation type="submission" date="2022-12" db="EMBL/GenBank/DDBJ databases">
        <title>Chromosome-scale assembly of the Ensete ventricosum genome.</title>
        <authorList>
            <person name="Dussert Y."/>
            <person name="Stocks J."/>
            <person name="Wendawek A."/>
            <person name="Woldeyes F."/>
            <person name="Nichols R.A."/>
            <person name="Borrell J.S."/>
        </authorList>
    </citation>
    <scope>NUCLEOTIDE SEQUENCE [LARGE SCALE GENOMIC DNA]</scope>
    <source>
        <strain evidence="9">cv. Maze</strain>
        <tissue evidence="8">Seeds</tissue>
    </source>
</reference>
<proteinExistence type="predicted"/>
<evidence type="ECO:0000256" key="5">
    <source>
        <dbReference type="ARBA" id="ARBA00059304"/>
    </source>
</evidence>
<dbReference type="Pfam" id="PF00170">
    <property type="entry name" value="bZIP_1"/>
    <property type="match status" value="1"/>
</dbReference>
<keyword evidence="3" id="KW-0804">Transcription</keyword>
<keyword evidence="9" id="KW-1185">Reference proteome</keyword>
<feature type="region of interest" description="Disordered" evidence="6">
    <location>
        <begin position="87"/>
        <end position="129"/>
    </location>
</feature>
<dbReference type="InterPro" id="IPR046347">
    <property type="entry name" value="bZIP_sf"/>
</dbReference>
<dbReference type="InterPro" id="IPR052483">
    <property type="entry name" value="bZIP_transcription_regulators"/>
</dbReference>
<accession>A0AAV8PJ97</accession>
<feature type="compositionally biased region" description="Basic and acidic residues" evidence="6">
    <location>
        <begin position="111"/>
        <end position="120"/>
    </location>
</feature>
<dbReference type="PANTHER" id="PTHR46391">
    <property type="entry name" value="BASIC LEUCINE ZIPPER 34"/>
    <property type="match status" value="1"/>
</dbReference>
<comment type="caution">
    <text evidence="8">The sequence shown here is derived from an EMBL/GenBank/DDBJ whole genome shotgun (WGS) entry which is preliminary data.</text>
</comment>
<dbReference type="SUPFAM" id="SSF57959">
    <property type="entry name" value="Leucine zipper domain"/>
    <property type="match status" value="1"/>
</dbReference>
<feature type="region of interest" description="Disordered" evidence="6">
    <location>
        <begin position="1"/>
        <end position="22"/>
    </location>
</feature>
<dbReference type="FunFam" id="1.20.5.170:FF:000057">
    <property type="entry name" value="Basic leucine zipper 61"/>
    <property type="match status" value="1"/>
</dbReference>
<dbReference type="PROSITE" id="PS00036">
    <property type="entry name" value="BZIP_BASIC"/>
    <property type="match status" value="1"/>
</dbReference>
<evidence type="ECO:0000256" key="3">
    <source>
        <dbReference type="ARBA" id="ARBA00023163"/>
    </source>
</evidence>
<gene>
    <name evidence="8" type="ORF">OPV22_018656</name>
</gene>
<comment type="subcellular location">
    <subcellularLocation>
        <location evidence="1">Nucleus</location>
    </subcellularLocation>
</comment>
<dbReference type="GO" id="GO:0045893">
    <property type="term" value="P:positive regulation of DNA-templated transcription"/>
    <property type="evidence" value="ECO:0007669"/>
    <property type="project" value="TreeGrafter"/>
</dbReference>
<dbReference type="Gene3D" id="1.20.5.170">
    <property type="match status" value="1"/>
</dbReference>
<name>A0AAV8PJ97_ENSVE</name>
<dbReference type="Proteomes" id="UP001222027">
    <property type="component" value="Unassembled WGS sequence"/>
</dbReference>
<dbReference type="GO" id="GO:0003677">
    <property type="term" value="F:DNA binding"/>
    <property type="evidence" value="ECO:0007669"/>
    <property type="project" value="UniProtKB-ARBA"/>
</dbReference>
<dbReference type="PANTHER" id="PTHR46391:SF20">
    <property type="entry name" value="BASIC LEUCINE ZIPPER 61"/>
    <property type="match status" value="1"/>
</dbReference>
<comment type="function">
    <text evidence="5">Transcription regulator.</text>
</comment>
<dbReference type="SMART" id="SM00338">
    <property type="entry name" value="BRLZ"/>
    <property type="match status" value="1"/>
</dbReference>
<evidence type="ECO:0000259" key="7">
    <source>
        <dbReference type="PROSITE" id="PS50217"/>
    </source>
</evidence>
<dbReference type="CDD" id="cd14703">
    <property type="entry name" value="bZIP_plant_RF2"/>
    <property type="match status" value="1"/>
</dbReference>
<organism evidence="8 9">
    <name type="scientific">Ensete ventricosum</name>
    <name type="common">Abyssinian banana</name>
    <name type="synonym">Musa ensete</name>
    <dbReference type="NCBI Taxonomy" id="4639"/>
    <lineage>
        <taxon>Eukaryota</taxon>
        <taxon>Viridiplantae</taxon>
        <taxon>Streptophyta</taxon>
        <taxon>Embryophyta</taxon>
        <taxon>Tracheophyta</taxon>
        <taxon>Spermatophyta</taxon>
        <taxon>Magnoliopsida</taxon>
        <taxon>Liliopsida</taxon>
        <taxon>Zingiberales</taxon>
        <taxon>Musaceae</taxon>
        <taxon>Ensete</taxon>
    </lineage>
</organism>
<dbReference type="GO" id="GO:0003700">
    <property type="term" value="F:DNA-binding transcription factor activity"/>
    <property type="evidence" value="ECO:0007669"/>
    <property type="project" value="InterPro"/>
</dbReference>
<evidence type="ECO:0000256" key="6">
    <source>
        <dbReference type="SAM" id="MobiDB-lite"/>
    </source>
</evidence>
<evidence type="ECO:0000313" key="9">
    <source>
        <dbReference type="Proteomes" id="UP001222027"/>
    </source>
</evidence>
<sequence>MSNNWPHFAHHPDHSSALGPHQLPPVVGLGGAGAPASWADEFLDFAAARRGGHRRRSASDSVAFLGAPLADQCPGFDRLDDDQLLSMFSDEVPPPSSSSAGVPVSSTSTPSDHDSVHEGKLAAGPEEAQSVCKTEADASALAPPAAGSEPILDPKRVKRILANRQSAQRSRVRKLQYISELERSVTTLQGEVSALSPRVAFLDHQRSILAMDNSHLKQRIAVLAQDKIFKDAHQEALKKEVERLKQVYHQQNVDEMATSTSEPVGLAEKELID</sequence>
<feature type="compositionally biased region" description="Low complexity" evidence="6">
    <location>
        <begin position="97"/>
        <end position="110"/>
    </location>
</feature>
<dbReference type="InterPro" id="IPR004827">
    <property type="entry name" value="bZIP"/>
</dbReference>
<evidence type="ECO:0000256" key="1">
    <source>
        <dbReference type="ARBA" id="ARBA00004123"/>
    </source>
</evidence>
<protein>
    <recommendedName>
        <fullName evidence="7">BZIP domain-containing protein</fullName>
    </recommendedName>
</protein>
<evidence type="ECO:0000256" key="4">
    <source>
        <dbReference type="ARBA" id="ARBA00023242"/>
    </source>
</evidence>